<dbReference type="EC" id="3.6.3.17" evidence="7"/>
<keyword evidence="8" id="KW-1185">Reference proteome</keyword>
<keyword evidence="5 6" id="KW-0472">Membrane</keyword>
<feature type="transmembrane region" description="Helical" evidence="6">
    <location>
        <begin position="202"/>
        <end position="220"/>
    </location>
</feature>
<evidence type="ECO:0000256" key="2">
    <source>
        <dbReference type="ARBA" id="ARBA00022475"/>
    </source>
</evidence>
<proteinExistence type="predicted"/>
<dbReference type="CDD" id="cd06580">
    <property type="entry name" value="TM_PBP1_transp_TpRbsC_like"/>
    <property type="match status" value="1"/>
</dbReference>
<dbReference type="PANTHER" id="PTHR47089">
    <property type="entry name" value="ABC TRANSPORTER, PERMEASE PROTEIN"/>
    <property type="match status" value="1"/>
</dbReference>
<dbReference type="OrthoDB" id="9809785at2"/>
<dbReference type="PANTHER" id="PTHR47089:SF1">
    <property type="entry name" value="GUANOSINE ABC TRANSPORTER PERMEASE PROTEIN NUPP"/>
    <property type="match status" value="1"/>
</dbReference>
<keyword evidence="7" id="KW-0378">Hydrolase</keyword>
<dbReference type="EMBL" id="CP001751">
    <property type="protein sequence ID" value="ADE40710.1"/>
    <property type="molecule type" value="Genomic_DNA"/>
</dbReference>
<dbReference type="Proteomes" id="UP000007460">
    <property type="component" value="Chromosome"/>
</dbReference>
<feature type="transmembrane region" description="Helical" evidence="6">
    <location>
        <begin position="284"/>
        <end position="312"/>
    </location>
</feature>
<evidence type="ECO:0000313" key="8">
    <source>
        <dbReference type="Proteomes" id="UP000007460"/>
    </source>
</evidence>
<keyword evidence="4 6" id="KW-1133">Transmembrane helix</keyword>
<dbReference type="AlphaFoldDB" id="D5BQJ2"/>
<dbReference type="GO" id="GO:0016787">
    <property type="term" value="F:hydrolase activity"/>
    <property type="evidence" value="ECO:0007669"/>
    <property type="project" value="UniProtKB-KW"/>
</dbReference>
<organism evidence="7 8">
    <name type="scientific">Puniceispirillum marinum (strain IMCC1322)</name>
    <dbReference type="NCBI Taxonomy" id="488538"/>
    <lineage>
        <taxon>Bacteria</taxon>
        <taxon>Pseudomonadati</taxon>
        <taxon>Pseudomonadota</taxon>
        <taxon>Alphaproteobacteria</taxon>
        <taxon>Candidatus Puniceispirillales</taxon>
        <taxon>Candidatus Puniceispirillaceae</taxon>
        <taxon>Candidatus Puniceispirillum</taxon>
    </lineage>
</organism>
<dbReference type="GO" id="GO:0005886">
    <property type="term" value="C:plasma membrane"/>
    <property type="evidence" value="ECO:0007669"/>
    <property type="project" value="UniProtKB-SubCell"/>
</dbReference>
<feature type="transmembrane region" description="Helical" evidence="6">
    <location>
        <begin position="59"/>
        <end position="80"/>
    </location>
</feature>
<feature type="transmembrane region" description="Helical" evidence="6">
    <location>
        <begin position="87"/>
        <end position="107"/>
    </location>
</feature>
<protein>
    <submittedName>
        <fullName evidence="7">Inner-membrane translocator</fullName>
        <ecNumber evidence="7">3.6.3.17</ecNumber>
    </submittedName>
</protein>
<dbReference type="InterPro" id="IPR001851">
    <property type="entry name" value="ABC_transp_permease"/>
</dbReference>
<keyword evidence="3 6" id="KW-0812">Transmembrane</keyword>
<evidence type="ECO:0000256" key="1">
    <source>
        <dbReference type="ARBA" id="ARBA00004651"/>
    </source>
</evidence>
<dbReference type="eggNOG" id="COG4603">
    <property type="taxonomic scope" value="Bacteria"/>
</dbReference>
<reference evidence="7 8" key="1">
    <citation type="journal article" date="2010" name="J. Bacteriol.">
        <title>Complete genome sequence of "Candidatus Puniceispirillum marinum" IMCC1322, a representative of the SAR116 clade in the Alphaproteobacteria.</title>
        <authorList>
            <person name="Oh H.M."/>
            <person name="Kwon K.K."/>
            <person name="Kang I."/>
            <person name="Kang S.G."/>
            <person name="Lee J.H."/>
            <person name="Kim S.J."/>
            <person name="Cho J.C."/>
        </authorList>
    </citation>
    <scope>NUCLEOTIDE SEQUENCE [LARGE SCALE GENOMIC DNA]</scope>
    <source>
        <strain evidence="7 8">IMCC1322</strain>
    </source>
</reference>
<gene>
    <name evidence="7" type="ordered locus">SAR116_2467</name>
</gene>
<evidence type="ECO:0000256" key="4">
    <source>
        <dbReference type="ARBA" id="ARBA00022989"/>
    </source>
</evidence>
<feature type="transmembrane region" description="Helical" evidence="6">
    <location>
        <begin position="145"/>
        <end position="164"/>
    </location>
</feature>
<evidence type="ECO:0000256" key="3">
    <source>
        <dbReference type="ARBA" id="ARBA00022692"/>
    </source>
</evidence>
<accession>D5BQJ2</accession>
<evidence type="ECO:0000256" key="5">
    <source>
        <dbReference type="ARBA" id="ARBA00023136"/>
    </source>
</evidence>
<sequence>MITLTPRKSISLAMTLGIPVLAIAMTLVIGAVIFALLGYNPGAALYQFFVAPVSRPDQIADLFVKACPLIVIACGLVFCYRANVWNIGAEGQLILGAVFSGWVALTYPDLPTYLMMPAMVIAAMIGGLLWAMIPALLKVRFNTNEILVSLMLTYVGALFIDWLVRGPWRDPMSFGFPLTKMYEDAALISLVKIPGVGTLGQLHWGVFGALLLSVAAWVVLSRTLAGFQVKVMGDAPRAGVFAGFSPAMTTIAVLGVSGATAGLAGMIEVSANIGQLQPNISFGYGFTAIIVAFLARLNPLAVIIAGLVVALAELGGDSAQIALGMPKVVTGVFKGILLFMLLAGETFNRFHVAVRWPALLGGQADTANKEA</sequence>
<feature type="transmembrane region" description="Helical" evidence="6">
    <location>
        <begin position="12"/>
        <end position="39"/>
    </location>
</feature>
<dbReference type="KEGG" id="apb:SAR116_2467"/>
<evidence type="ECO:0000256" key="6">
    <source>
        <dbReference type="SAM" id="Phobius"/>
    </source>
</evidence>
<comment type="subcellular location">
    <subcellularLocation>
        <location evidence="1">Cell membrane</location>
        <topology evidence="1">Multi-pass membrane protein</topology>
    </subcellularLocation>
</comment>
<dbReference type="STRING" id="488538.SAR116_2467"/>
<dbReference type="GO" id="GO:0022857">
    <property type="term" value="F:transmembrane transporter activity"/>
    <property type="evidence" value="ECO:0007669"/>
    <property type="project" value="InterPro"/>
</dbReference>
<dbReference type="HOGENOM" id="CLU_040769_0_0_5"/>
<dbReference type="Pfam" id="PF02653">
    <property type="entry name" value="BPD_transp_2"/>
    <property type="match status" value="1"/>
</dbReference>
<feature type="transmembrane region" description="Helical" evidence="6">
    <location>
        <begin position="240"/>
        <end position="264"/>
    </location>
</feature>
<name>D5BQJ2_PUNMI</name>
<feature type="transmembrane region" description="Helical" evidence="6">
    <location>
        <begin position="324"/>
        <end position="343"/>
    </location>
</feature>
<dbReference type="RefSeq" id="WP_013047336.1">
    <property type="nucleotide sequence ID" value="NC_014010.1"/>
</dbReference>
<keyword evidence="2" id="KW-1003">Cell membrane</keyword>
<feature type="transmembrane region" description="Helical" evidence="6">
    <location>
        <begin position="113"/>
        <end position="133"/>
    </location>
</feature>
<evidence type="ECO:0000313" key="7">
    <source>
        <dbReference type="EMBL" id="ADE40710.1"/>
    </source>
</evidence>